<proteinExistence type="predicted"/>
<accession>A0A9D4HD35</accession>
<dbReference type="Proteomes" id="UP000828390">
    <property type="component" value="Unassembled WGS sequence"/>
</dbReference>
<keyword evidence="2" id="KW-1185">Reference proteome</keyword>
<gene>
    <name evidence="1" type="ORF">DPMN_105033</name>
</gene>
<comment type="caution">
    <text evidence="1">The sequence shown here is derived from an EMBL/GenBank/DDBJ whole genome shotgun (WGS) entry which is preliminary data.</text>
</comment>
<reference evidence="1" key="2">
    <citation type="submission" date="2020-11" db="EMBL/GenBank/DDBJ databases">
        <authorList>
            <person name="McCartney M.A."/>
            <person name="Auch B."/>
            <person name="Kono T."/>
            <person name="Mallez S."/>
            <person name="Becker A."/>
            <person name="Gohl D.M."/>
            <person name="Silverstein K.A.T."/>
            <person name="Koren S."/>
            <person name="Bechman K.B."/>
            <person name="Herman A."/>
            <person name="Abrahante J.E."/>
            <person name="Garbe J."/>
        </authorList>
    </citation>
    <scope>NUCLEOTIDE SEQUENCE</scope>
    <source>
        <strain evidence="1">Duluth1</strain>
        <tissue evidence="1">Whole animal</tissue>
    </source>
</reference>
<evidence type="ECO:0000313" key="1">
    <source>
        <dbReference type="EMBL" id="KAH3831763.1"/>
    </source>
</evidence>
<evidence type="ECO:0000313" key="2">
    <source>
        <dbReference type="Proteomes" id="UP000828390"/>
    </source>
</evidence>
<organism evidence="1 2">
    <name type="scientific">Dreissena polymorpha</name>
    <name type="common">Zebra mussel</name>
    <name type="synonym">Mytilus polymorpha</name>
    <dbReference type="NCBI Taxonomy" id="45954"/>
    <lineage>
        <taxon>Eukaryota</taxon>
        <taxon>Metazoa</taxon>
        <taxon>Spiralia</taxon>
        <taxon>Lophotrochozoa</taxon>
        <taxon>Mollusca</taxon>
        <taxon>Bivalvia</taxon>
        <taxon>Autobranchia</taxon>
        <taxon>Heteroconchia</taxon>
        <taxon>Euheterodonta</taxon>
        <taxon>Imparidentia</taxon>
        <taxon>Neoheterodontei</taxon>
        <taxon>Myida</taxon>
        <taxon>Dreissenoidea</taxon>
        <taxon>Dreissenidae</taxon>
        <taxon>Dreissena</taxon>
    </lineage>
</organism>
<protein>
    <submittedName>
        <fullName evidence="1">Uncharacterized protein</fullName>
    </submittedName>
</protein>
<sequence>MTKFFYPDARSTSGWTAVLLRFNERLRRKEKKISKKQNVCLRKDWASCRFLTCKSTQNMELCTV</sequence>
<name>A0A9D4HD35_DREPO</name>
<dbReference type="EMBL" id="JAIWYP010000004">
    <property type="protein sequence ID" value="KAH3831763.1"/>
    <property type="molecule type" value="Genomic_DNA"/>
</dbReference>
<dbReference type="AlphaFoldDB" id="A0A9D4HD35"/>
<reference evidence="1" key="1">
    <citation type="journal article" date="2019" name="bioRxiv">
        <title>The Genome of the Zebra Mussel, Dreissena polymorpha: A Resource for Invasive Species Research.</title>
        <authorList>
            <person name="McCartney M.A."/>
            <person name="Auch B."/>
            <person name="Kono T."/>
            <person name="Mallez S."/>
            <person name="Zhang Y."/>
            <person name="Obille A."/>
            <person name="Becker A."/>
            <person name="Abrahante J.E."/>
            <person name="Garbe J."/>
            <person name="Badalamenti J.P."/>
            <person name="Herman A."/>
            <person name="Mangelson H."/>
            <person name="Liachko I."/>
            <person name="Sullivan S."/>
            <person name="Sone E.D."/>
            <person name="Koren S."/>
            <person name="Silverstein K.A.T."/>
            <person name="Beckman K.B."/>
            <person name="Gohl D.M."/>
        </authorList>
    </citation>
    <scope>NUCLEOTIDE SEQUENCE</scope>
    <source>
        <strain evidence="1">Duluth1</strain>
        <tissue evidence="1">Whole animal</tissue>
    </source>
</reference>